<comment type="caution">
    <text evidence="2">The sequence shown here is derived from an EMBL/GenBank/DDBJ whole genome shotgun (WGS) entry which is preliminary data.</text>
</comment>
<dbReference type="InterPro" id="IPR036691">
    <property type="entry name" value="Endo/exonu/phosph_ase_sf"/>
</dbReference>
<dbReference type="InterPro" id="IPR000477">
    <property type="entry name" value="RT_dom"/>
</dbReference>
<dbReference type="CDD" id="cd01650">
    <property type="entry name" value="RT_nLTR_like"/>
    <property type="match status" value="1"/>
</dbReference>
<dbReference type="PANTHER" id="PTHR33710:SF62">
    <property type="entry name" value="DUF4283 DOMAIN PROTEIN"/>
    <property type="match status" value="1"/>
</dbReference>
<dbReference type="PROSITE" id="PS50878">
    <property type="entry name" value="RT_POL"/>
    <property type="match status" value="1"/>
</dbReference>
<dbReference type="SUPFAM" id="SSF56672">
    <property type="entry name" value="DNA/RNA polymerases"/>
    <property type="match status" value="1"/>
</dbReference>
<gene>
    <name evidence="2" type="ORF">J1N35_014505</name>
</gene>
<dbReference type="PANTHER" id="PTHR33710">
    <property type="entry name" value="BNAC02G09200D PROTEIN"/>
    <property type="match status" value="1"/>
</dbReference>
<dbReference type="EMBL" id="JAIQCV010000005">
    <property type="protein sequence ID" value="KAH1097584.1"/>
    <property type="molecule type" value="Genomic_DNA"/>
</dbReference>
<evidence type="ECO:0000259" key="1">
    <source>
        <dbReference type="PROSITE" id="PS50878"/>
    </source>
</evidence>
<evidence type="ECO:0000313" key="2">
    <source>
        <dbReference type="EMBL" id="KAH1097584.1"/>
    </source>
</evidence>
<dbReference type="OrthoDB" id="418748at2759"/>
<dbReference type="Gene3D" id="3.60.10.10">
    <property type="entry name" value="Endonuclease/exonuclease/phosphatase"/>
    <property type="match status" value="1"/>
</dbReference>
<feature type="domain" description="Reverse transcriptase" evidence="1">
    <location>
        <begin position="219"/>
        <end position="467"/>
    </location>
</feature>
<dbReference type="AlphaFoldDB" id="A0A9D3VWJ0"/>
<sequence>METKVDGKSMEGIRRKCCFPNGIEVGAEGSRGGICLAWKEEFQICLKTFSSSHMDVSIQGGSANDEWRFTSFYGSPYMQNKIALWDLLRSLSKEQNYPWLVCVDFNEIMYSFEKSGGQSRKEKRMEAFRGVLEECQLIDVGYTGVWFMWERGNIPETNIRERLDRGVVNEKWMQLFPRGNIHHLTSSLSDHCPLLINTTIENSFKGAKSFKFESWWIMENTIEHVVKEMWELSTGSIFEKLKRCIDRAQSAFVLGRLISDNVLIAYEILHTLRQKCTGKKGLMAVKLDMSKAYDRVEWIFLKEVMIKMGFAKEWVTLIMRCISTMSYIVNINGSRGRIFKPMRGLGQGGPLSPFLFLMYSEGLSSLIRLAIKNGSLKGIKASRRRPTISHLLFADDCILFGEATKEGARVLKEILRIYESCSGQCVNFNKSVTFYSSNTTEEVKDVIYNEMGVRNSINMEKYLGLPNVVGK</sequence>
<keyword evidence="3" id="KW-1185">Reference proteome</keyword>
<dbReference type="InterPro" id="IPR043502">
    <property type="entry name" value="DNA/RNA_pol_sf"/>
</dbReference>
<evidence type="ECO:0000313" key="3">
    <source>
        <dbReference type="Proteomes" id="UP000828251"/>
    </source>
</evidence>
<reference evidence="2 3" key="1">
    <citation type="journal article" date="2021" name="Plant Biotechnol. J.">
        <title>Multi-omics assisted identification of the key and species-specific regulatory components of drought-tolerant mechanisms in Gossypium stocksii.</title>
        <authorList>
            <person name="Yu D."/>
            <person name="Ke L."/>
            <person name="Zhang D."/>
            <person name="Wu Y."/>
            <person name="Sun Y."/>
            <person name="Mei J."/>
            <person name="Sun J."/>
            <person name="Sun Y."/>
        </authorList>
    </citation>
    <scope>NUCLEOTIDE SEQUENCE [LARGE SCALE GENOMIC DNA]</scope>
    <source>
        <strain evidence="3">cv. E1</strain>
        <tissue evidence="2">Leaf</tissue>
    </source>
</reference>
<organism evidence="2 3">
    <name type="scientific">Gossypium stocksii</name>
    <dbReference type="NCBI Taxonomy" id="47602"/>
    <lineage>
        <taxon>Eukaryota</taxon>
        <taxon>Viridiplantae</taxon>
        <taxon>Streptophyta</taxon>
        <taxon>Embryophyta</taxon>
        <taxon>Tracheophyta</taxon>
        <taxon>Spermatophyta</taxon>
        <taxon>Magnoliopsida</taxon>
        <taxon>eudicotyledons</taxon>
        <taxon>Gunneridae</taxon>
        <taxon>Pentapetalae</taxon>
        <taxon>rosids</taxon>
        <taxon>malvids</taxon>
        <taxon>Malvales</taxon>
        <taxon>Malvaceae</taxon>
        <taxon>Malvoideae</taxon>
        <taxon>Gossypium</taxon>
    </lineage>
</organism>
<accession>A0A9D3VWJ0</accession>
<dbReference type="Pfam" id="PF00078">
    <property type="entry name" value="RVT_1"/>
    <property type="match status" value="1"/>
</dbReference>
<name>A0A9D3VWJ0_9ROSI</name>
<dbReference type="SUPFAM" id="SSF56219">
    <property type="entry name" value="DNase I-like"/>
    <property type="match status" value="1"/>
</dbReference>
<protein>
    <recommendedName>
        <fullName evidence="1">Reverse transcriptase domain-containing protein</fullName>
    </recommendedName>
</protein>
<proteinExistence type="predicted"/>
<dbReference type="Proteomes" id="UP000828251">
    <property type="component" value="Unassembled WGS sequence"/>
</dbReference>